<evidence type="ECO:0000256" key="1">
    <source>
        <dbReference type="ARBA" id="ARBA00004477"/>
    </source>
</evidence>
<dbReference type="InterPro" id="IPR004031">
    <property type="entry name" value="PMP22/EMP/MP20/Claudin"/>
</dbReference>
<keyword evidence="7 11" id="KW-0472">Membrane</keyword>
<evidence type="ECO:0000256" key="6">
    <source>
        <dbReference type="ARBA" id="ARBA00022989"/>
    </source>
</evidence>
<dbReference type="GO" id="GO:0051480">
    <property type="term" value="P:regulation of cytosolic calcium ion concentration"/>
    <property type="evidence" value="ECO:0007669"/>
    <property type="project" value="TreeGrafter"/>
</dbReference>
<dbReference type="PANTHER" id="PTHR32005">
    <property type="entry name" value="TRANSMEMBRANE PROTEIN 178B-RELATED"/>
    <property type="match status" value="1"/>
</dbReference>
<keyword evidence="3 11" id="KW-0812">Transmembrane</keyword>
<feature type="transmembrane region" description="Helical" evidence="11">
    <location>
        <begin position="7"/>
        <end position="28"/>
    </location>
</feature>
<evidence type="ECO:0000256" key="4">
    <source>
        <dbReference type="ARBA" id="ARBA00022729"/>
    </source>
</evidence>
<reference evidence="12" key="2">
    <citation type="submission" date="2016-06" db="EMBL/GenBank/DDBJ databases">
        <title>The genome of a short-lived fish provides insights into sex chromosome evolution and the genetic control of aging.</title>
        <authorList>
            <person name="Reichwald K."/>
            <person name="Felder M."/>
            <person name="Petzold A."/>
            <person name="Koch P."/>
            <person name="Groth M."/>
            <person name="Platzer M."/>
        </authorList>
    </citation>
    <scope>NUCLEOTIDE SEQUENCE</scope>
    <source>
        <tissue evidence="12">Brain</tissue>
    </source>
</reference>
<dbReference type="InterPro" id="IPR039625">
    <property type="entry name" value="T178A/B"/>
</dbReference>
<evidence type="ECO:0000256" key="3">
    <source>
        <dbReference type="ARBA" id="ARBA00022692"/>
    </source>
</evidence>
<accession>A0A1A8FU26</accession>
<dbReference type="AlphaFoldDB" id="A0A1A8FU26"/>
<evidence type="ECO:0000256" key="7">
    <source>
        <dbReference type="ARBA" id="ARBA00023136"/>
    </source>
</evidence>
<feature type="non-terminal residue" evidence="12">
    <location>
        <position position="1"/>
    </location>
</feature>
<sequence length="168" mass="18271">LRRITAGFLGMAAAVLLCGSIVASVGFFWEESLTQHVSGLLFLMAGIFCTISLCTYAASMTYDFSRKPPFIYGLPSDVDHGYGWSICCAWRQSGVLLDKVTSQLGVATDRPHTRDPESVFSGTGALGNPTFEQIHTCQNRSRKPATGLDRSWNTDLMDHPEPPTGSCC</sequence>
<name>A0A1A8FU26_9TELE</name>
<protein>
    <recommendedName>
        <fullName evidence="9">Transmembrane protein 178A</fullName>
    </recommendedName>
</protein>
<evidence type="ECO:0000256" key="10">
    <source>
        <dbReference type="SAM" id="MobiDB-lite"/>
    </source>
</evidence>
<proteinExistence type="inferred from homology"/>
<dbReference type="GO" id="GO:0045671">
    <property type="term" value="P:negative regulation of osteoclast differentiation"/>
    <property type="evidence" value="ECO:0007669"/>
    <property type="project" value="TreeGrafter"/>
</dbReference>
<organism evidence="12">
    <name type="scientific">Nothobranchius korthausae</name>
    <dbReference type="NCBI Taxonomy" id="1143690"/>
    <lineage>
        <taxon>Eukaryota</taxon>
        <taxon>Metazoa</taxon>
        <taxon>Chordata</taxon>
        <taxon>Craniata</taxon>
        <taxon>Vertebrata</taxon>
        <taxon>Euteleostomi</taxon>
        <taxon>Actinopterygii</taxon>
        <taxon>Neopterygii</taxon>
        <taxon>Teleostei</taxon>
        <taxon>Neoteleostei</taxon>
        <taxon>Acanthomorphata</taxon>
        <taxon>Ovalentaria</taxon>
        <taxon>Atherinomorphae</taxon>
        <taxon>Cyprinodontiformes</taxon>
        <taxon>Nothobranchiidae</taxon>
        <taxon>Nothobranchius</taxon>
    </lineage>
</organism>
<feature type="region of interest" description="Disordered" evidence="10">
    <location>
        <begin position="108"/>
        <end position="127"/>
    </location>
</feature>
<gene>
    <name evidence="12" type="primary">TMEM178</name>
</gene>
<feature type="region of interest" description="Disordered" evidence="10">
    <location>
        <begin position="139"/>
        <end position="168"/>
    </location>
</feature>
<reference evidence="12" key="1">
    <citation type="submission" date="2016-05" db="EMBL/GenBank/DDBJ databases">
        <authorList>
            <person name="Lavstsen T."/>
            <person name="Jespersen J.S."/>
        </authorList>
    </citation>
    <scope>NUCLEOTIDE SEQUENCE</scope>
    <source>
        <tissue evidence="12">Brain</tissue>
    </source>
</reference>
<keyword evidence="6 11" id="KW-1133">Transmembrane helix</keyword>
<keyword evidence="8" id="KW-0325">Glycoprotein</keyword>
<evidence type="ECO:0000256" key="9">
    <source>
        <dbReference type="ARBA" id="ARBA00040063"/>
    </source>
</evidence>
<keyword evidence="4" id="KW-0732">Signal</keyword>
<evidence type="ECO:0000256" key="11">
    <source>
        <dbReference type="SAM" id="Phobius"/>
    </source>
</evidence>
<dbReference type="GO" id="GO:0005789">
    <property type="term" value="C:endoplasmic reticulum membrane"/>
    <property type="evidence" value="ECO:0007669"/>
    <property type="project" value="UniProtKB-SubCell"/>
</dbReference>
<evidence type="ECO:0000256" key="2">
    <source>
        <dbReference type="ARBA" id="ARBA00008199"/>
    </source>
</evidence>
<evidence type="ECO:0000256" key="8">
    <source>
        <dbReference type="ARBA" id="ARBA00023180"/>
    </source>
</evidence>
<dbReference type="EMBL" id="HAEB01015836">
    <property type="protein sequence ID" value="SBQ62363.1"/>
    <property type="molecule type" value="Transcribed_RNA"/>
</dbReference>
<dbReference type="Pfam" id="PF13903">
    <property type="entry name" value="Claudin_2"/>
    <property type="match status" value="1"/>
</dbReference>
<keyword evidence="5" id="KW-0256">Endoplasmic reticulum</keyword>
<comment type="similarity">
    <text evidence="2">Belongs to the TMEM178 family.</text>
</comment>
<comment type="subcellular location">
    <subcellularLocation>
        <location evidence="1">Endoplasmic reticulum membrane</location>
        <topology evidence="1">Multi-pass membrane protein</topology>
    </subcellularLocation>
</comment>
<feature type="transmembrane region" description="Helical" evidence="11">
    <location>
        <begin position="40"/>
        <end position="58"/>
    </location>
</feature>
<evidence type="ECO:0000313" key="12">
    <source>
        <dbReference type="EMBL" id="SBQ62363.1"/>
    </source>
</evidence>
<dbReference type="Gene3D" id="1.20.140.150">
    <property type="match status" value="1"/>
</dbReference>
<evidence type="ECO:0000256" key="5">
    <source>
        <dbReference type="ARBA" id="ARBA00022824"/>
    </source>
</evidence>
<dbReference type="PANTHER" id="PTHR32005:SF4">
    <property type="entry name" value="TRANSMEMBRANE PROTEIN 178A"/>
    <property type="match status" value="1"/>
</dbReference>